<dbReference type="InterPro" id="IPR020821">
    <property type="entry name" value="ENPP1-3/EXOG-like_nuc-like"/>
</dbReference>
<dbReference type="CDD" id="cd00091">
    <property type="entry name" value="NUC"/>
    <property type="match status" value="1"/>
</dbReference>
<dbReference type="SMART" id="SM00892">
    <property type="entry name" value="Endonuclease_NS"/>
    <property type="match status" value="1"/>
</dbReference>
<dbReference type="InterPro" id="IPR018524">
    <property type="entry name" value="DNA/RNA_endonuclease_AS"/>
</dbReference>
<evidence type="ECO:0000259" key="11">
    <source>
        <dbReference type="SMART" id="SM00477"/>
    </source>
</evidence>
<evidence type="ECO:0000313" key="14">
    <source>
        <dbReference type="Proteomes" id="UP001428290"/>
    </source>
</evidence>
<keyword evidence="6 8" id="KW-0378">Hydrolase</keyword>
<dbReference type="InterPro" id="IPR044929">
    <property type="entry name" value="DNA/RNA_non-sp_Endonuclease_sf"/>
</dbReference>
<feature type="signal peptide" evidence="10">
    <location>
        <begin position="1"/>
        <end position="27"/>
    </location>
</feature>
<sequence length="356" mass="37892">MTGLRRLLGLLVLGSLALGLRQPTTQAAPNDSLHLTLGNPSNAVADPLVPNNYLIERTQYALAYQRDAGIPAWVSWHLEVQDLGSTSRGDFVVDTSLPSGWYRVATSDYSGSGYDRGHMTPSGDRTISRAANDQTFIMSNIIPQAPDNNQGPWADLENDCRTWARAGNELYIISGGYGTKGTIASGRVSIPAVTWKVIVVLPVGTDDANRVAANTRVIGIWMPNDQGIRNNAWEQYRVSVDYIESMTGYDFLSNVPTAVQAIVEAQVDGSPVVTVTPGTVSPTATRTPTATPTATRTATPTATASTTATPSNTPTPNTTSTTIPSVTPSITASATPSVSATVVIPQYYSFLPYVTQ</sequence>
<evidence type="ECO:0000256" key="9">
    <source>
        <dbReference type="SAM" id="MobiDB-lite"/>
    </source>
</evidence>
<dbReference type="Gene3D" id="3.40.570.10">
    <property type="entry name" value="Extracellular Endonuclease, subunit A"/>
    <property type="match status" value="1"/>
</dbReference>
<dbReference type="Proteomes" id="UP001428290">
    <property type="component" value="Unassembled WGS sequence"/>
</dbReference>
<keyword evidence="5 8" id="KW-0255">Endonuclease</keyword>
<evidence type="ECO:0000256" key="7">
    <source>
        <dbReference type="ARBA" id="ARBA00022842"/>
    </source>
</evidence>
<dbReference type="SUPFAM" id="SSF54060">
    <property type="entry name" value="His-Me finger endonucleases"/>
    <property type="match status" value="1"/>
</dbReference>
<dbReference type="InterPro" id="IPR001604">
    <property type="entry name" value="Endo_G_ENPP1-like_dom"/>
</dbReference>
<gene>
    <name evidence="13" type="ORF">Hgul01_05144</name>
</gene>
<comment type="similarity">
    <text evidence="2 8">Belongs to the DNA/RNA non-specific endonuclease family.</text>
</comment>
<evidence type="ECO:0000256" key="8">
    <source>
        <dbReference type="RuleBase" id="RU366055"/>
    </source>
</evidence>
<accession>A0ABP9X7G8</accession>
<evidence type="ECO:0000256" key="3">
    <source>
        <dbReference type="ARBA" id="ARBA00022722"/>
    </source>
</evidence>
<dbReference type="InterPro" id="IPR044925">
    <property type="entry name" value="His-Me_finger_sf"/>
</dbReference>
<keyword evidence="14" id="KW-1185">Reference proteome</keyword>
<evidence type="ECO:0000313" key="13">
    <source>
        <dbReference type="EMBL" id="GAA5531319.1"/>
    </source>
</evidence>
<evidence type="ECO:0000256" key="6">
    <source>
        <dbReference type="ARBA" id="ARBA00022801"/>
    </source>
</evidence>
<dbReference type="Pfam" id="PF01223">
    <property type="entry name" value="Endonuclease_NS"/>
    <property type="match status" value="1"/>
</dbReference>
<dbReference type="EMBL" id="BAABRU010000043">
    <property type="protein sequence ID" value="GAA5531319.1"/>
    <property type="molecule type" value="Genomic_DNA"/>
</dbReference>
<dbReference type="PANTHER" id="PTHR13966:SF5">
    <property type="entry name" value="ENDONUCLEASE G, MITOCHONDRIAL"/>
    <property type="match status" value="1"/>
</dbReference>
<feature type="region of interest" description="Disordered" evidence="9">
    <location>
        <begin position="277"/>
        <end position="330"/>
    </location>
</feature>
<evidence type="ECO:0000259" key="12">
    <source>
        <dbReference type="SMART" id="SM00892"/>
    </source>
</evidence>
<comment type="cofactor">
    <cofactor evidence="1 8">
        <name>Mg(2+)</name>
        <dbReference type="ChEBI" id="CHEBI:18420"/>
    </cofactor>
</comment>
<evidence type="ECO:0000256" key="1">
    <source>
        <dbReference type="ARBA" id="ARBA00001946"/>
    </source>
</evidence>
<keyword evidence="3 8" id="KW-0540">Nuclease</keyword>
<evidence type="ECO:0000256" key="4">
    <source>
        <dbReference type="ARBA" id="ARBA00022723"/>
    </source>
</evidence>
<keyword evidence="7" id="KW-0460">Magnesium</keyword>
<dbReference type="PANTHER" id="PTHR13966">
    <property type="entry name" value="ENDONUCLEASE RELATED"/>
    <property type="match status" value="1"/>
</dbReference>
<dbReference type="RefSeq" id="WP_345724882.1">
    <property type="nucleotide sequence ID" value="NZ_BAABRU010000043.1"/>
</dbReference>
<reference evidence="13 14" key="1">
    <citation type="submission" date="2024-02" db="EMBL/GenBank/DDBJ databases">
        <title>Herpetosiphon gulosus NBRC 112829.</title>
        <authorList>
            <person name="Ichikawa N."/>
            <person name="Katano-Makiyama Y."/>
            <person name="Hidaka K."/>
        </authorList>
    </citation>
    <scope>NUCLEOTIDE SEQUENCE [LARGE SCALE GENOMIC DNA]</scope>
    <source>
        <strain evidence="13 14">NBRC 112829</strain>
    </source>
</reference>
<dbReference type="SMART" id="SM00477">
    <property type="entry name" value="NUC"/>
    <property type="match status" value="1"/>
</dbReference>
<feature type="domain" description="ENPP1-3/EXOG-like endonuclease/phosphodiesterase" evidence="11">
    <location>
        <begin position="57"/>
        <end position="258"/>
    </location>
</feature>
<dbReference type="EC" id="3.1.30.-" evidence="8"/>
<evidence type="ECO:0000256" key="2">
    <source>
        <dbReference type="ARBA" id="ARBA00010052"/>
    </source>
</evidence>
<protein>
    <recommendedName>
        <fullName evidence="8">Endonuclease</fullName>
        <ecNumber evidence="8">3.1.30.-</ecNumber>
    </recommendedName>
</protein>
<keyword evidence="4 8" id="KW-0479">Metal-binding</keyword>
<dbReference type="PROSITE" id="PS01070">
    <property type="entry name" value="NUCLEASE_NON_SPEC"/>
    <property type="match status" value="1"/>
</dbReference>
<keyword evidence="10" id="KW-0732">Signal</keyword>
<name>A0ABP9X7G8_9CHLR</name>
<feature type="chain" id="PRO_5047162838" description="Endonuclease" evidence="10">
    <location>
        <begin position="28"/>
        <end position="356"/>
    </location>
</feature>
<evidence type="ECO:0000256" key="10">
    <source>
        <dbReference type="SAM" id="SignalP"/>
    </source>
</evidence>
<feature type="domain" description="DNA/RNA non-specific endonuclease/pyrophosphatase/phosphodiesterase" evidence="12">
    <location>
        <begin position="56"/>
        <end position="258"/>
    </location>
</feature>
<organism evidence="13 14">
    <name type="scientific">Herpetosiphon gulosus</name>
    <dbReference type="NCBI Taxonomy" id="1973496"/>
    <lineage>
        <taxon>Bacteria</taxon>
        <taxon>Bacillati</taxon>
        <taxon>Chloroflexota</taxon>
        <taxon>Chloroflexia</taxon>
        <taxon>Herpetosiphonales</taxon>
        <taxon>Herpetosiphonaceae</taxon>
        <taxon>Herpetosiphon</taxon>
    </lineage>
</organism>
<proteinExistence type="inferred from homology"/>
<comment type="caution">
    <text evidence="13">The sequence shown here is derived from an EMBL/GenBank/DDBJ whole genome shotgun (WGS) entry which is preliminary data.</text>
</comment>
<dbReference type="InterPro" id="IPR040255">
    <property type="entry name" value="Non-specific_endonuclease"/>
</dbReference>
<evidence type="ECO:0000256" key="5">
    <source>
        <dbReference type="ARBA" id="ARBA00022759"/>
    </source>
</evidence>